<dbReference type="InterPro" id="IPR050204">
    <property type="entry name" value="AraC_XylS_family_regulators"/>
</dbReference>
<evidence type="ECO:0000256" key="2">
    <source>
        <dbReference type="ARBA" id="ARBA00023125"/>
    </source>
</evidence>
<dbReference type="PANTHER" id="PTHR46796">
    <property type="entry name" value="HTH-TYPE TRANSCRIPTIONAL ACTIVATOR RHAS-RELATED"/>
    <property type="match status" value="1"/>
</dbReference>
<sequence length="277" mass="29790">MSVGSAIRVTAQPSPALRGYVVSYDGFEQHGFPPGIHRGAPGRYLTLVVSLSEPIQVVPVEGCTVRDGRFDALVGGLTSKAVAIGHDGRQHGVKVSLTPMGARAVYGMPAAALANDVVDLGRILGGLGRELTERSREARSWRERFAAVDDVLLAAVRGHDTSPAARAPIRPEVREAWRRLSSSRGAVQIGSLAAELGWSRRHLTRQFHSEIGLTPKEAARVLRFEHAYVLATAGTPPAWSTIASATGFADQAHLVRDWRDFTGLTPTAWRGSELLAH</sequence>
<dbReference type="InterPro" id="IPR009057">
    <property type="entry name" value="Homeodomain-like_sf"/>
</dbReference>
<protein>
    <submittedName>
        <fullName evidence="5">Helix-turn-helix domain-containing protein</fullName>
    </submittedName>
</protein>
<dbReference type="EMBL" id="JAUTXY010000009">
    <property type="protein sequence ID" value="MEE2059682.1"/>
    <property type="molecule type" value="Genomic_DNA"/>
</dbReference>
<dbReference type="PROSITE" id="PS01124">
    <property type="entry name" value="HTH_ARAC_FAMILY_2"/>
    <property type="match status" value="1"/>
</dbReference>
<dbReference type="PANTHER" id="PTHR46796:SF15">
    <property type="entry name" value="BLL1074 PROTEIN"/>
    <property type="match status" value="1"/>
</dbReference>
<evidence type="ECO:0000256" key="1">
    <source>
        <dbReference type="ARBA" id="ARBA00023015"/>
    </source>
</evidence>
<dbReference type="InterPro" id="IPR018060">
    <property type="entry name" value="HTH_AraC"/>
</dbReference>
<evidence type="ECO:0000313" key="5">
    <source>
        <dbReference type="EMBL" id="MEE2059682.1"/>
    </source>
</evidence>
<evidence type="ECO:0000256" key="3">
    <source>
        <dbReference type="ARBA" id="ARBA00023163"/>
    </source>
</evidence>
<comment type="caution">
    <text evidence="5">The sequence shown here is derived from an EMBL/GenBank/DDBJ whole genome shotgun (WGS) entry which is preliminary data.</text>
</comment>
<dbReference type="Pfam" id="PF12833">
    <property type="entry name" value="HTH_18"/>
    <property type="match status" value="1"/>
</dbReference>
<feature type="domain" description="HTH araC/xylS-type" evidence="4">
    <location>
        <begin position="178"/>
        <end position="272"/>
    </location>
</feature>
<evidence type="ECO:0000259" key="4">
    <source>
        <dbReference type="PROSITE" id="PS01124"/>
    </source>
</evidence>
<gene>
    <name evidence="5" type="ORF">Q7514_19370</name>
</gene>
<dbReference type="Gene3D" id="1.10.10.60">
    <property type="entry name" value="Homeodomain-like"/>
    <property type="match status" value="1"/>
</dbReference>
<dbReference type="RefSeq" id="WP_330134904.1">
    <property type="nucleotide sequence ID" value="NZ_JAUTXY010000009.1"/>
</dbReference>
<keyword evidence="6" id="KW-1185">Reference proteome</keyword>
<organism evidence="5 6">
    <name type="scientific">Rhodococcus artemisiae</name>
    <dbReference type="NCBI Taxonomy" id="714159"/>
    <lineage>
        <taxon>Bacteria</taxon>
        <taxon>Bacillati</taxon>
        <taxon>Actinomycetota</taxon>
        <taxon>Actinomycetes</taxon>
        <taxon>Mycobacteriales</taxon>
        <taxon>Nocardiaceae</taxon>
        <taxon>Rhodococcus</taxon>
    </lineage>
</organism>
<accession>A0ABU7LFH4</accession>
<dbReference type="Proteomes" id="UP001336020">
    <property type="component" value="Unassembled WGS sequence"/>
</dbReference>
<keyword evidence="3" id="KW-0804">Transcription</keyword>
<name>A0ABU7LFH4_9NOCA</name>
<keyword evidence="1" id="KW-0805">Transcription regulation</keyword>
<dbReference type="SMART" id="SM00342">
    <property type="entry name" value="HTH_ARAC"/>
    <property type="match status" value="1"/>
</dbReference>
<reference evidence="5 6" key="1">
    <citation type="submission" date="2023-07" db="EMBL/GenBank/DDBJ databases">
        <authorList>
            <person name="Girao M."/>
            <person name="Carvalho M.F."/>
        </authorList>
    </citation>
    <scope>NUCLEOTIDE SEQUENCE [LARGE SCALE GENOMIC DNA]</scope>
    <source>
        <strain evidence="5 6">YIM65754</strain>
    </source>
</reference>
<dbReference type="SUPFAM" id="SSF46689">
    <property type="entry name" value="Homeodomain-like"/>
    <property type="match status" value="1"/>
</dbReference>
<keyword evidence="2" id="KW-0238">DNA-binding</keyword>
<evidence type="ECO:0000313" key="6">
    <source>
        <dbReference type="Proteomes" id="UP001336020"/>
    </source>
</evidence>
<proteinExistence type="predicted"/>